<dbReference type="GO" id="GO:0016788">
    <property type="term" value="F:hydrolase activity, acting on ester bonds"/>
    <property type="evidence" value="ECO:0007669"/>
    <property type="project" value="UniProtKB-ARBA"/>
</dbReference>
<dbReference type="InterPro" id="IPR051532">
    <property type="entry name" value="Ester_Hydrolysis_Enzymes"/>
</dbReference>
<organism evidence="3 4">
    <name type="scientific">Raineya orbicola</name>
    <dbReference type="NCBI Taxonomy" id="2016530"/>
    <lineage>
        <taxon>Bacteria</taxon>
        <taxon>Pseudomonadati</taxon>
        <taxon>Bacteroidota</taxon>
        <taxon>Cytophagia</taxon>
        <taxon>Cytophagales</taxon>
        <taxon>Raineyaceae</taxon>
        <taxon>Raineya</taxon>
    </lineage>
</organism>
<protein>
    <submittedName>
        <fullName evidence="3">GDSL-like Lipase/Acylhydrolase family</fullName>
    </submittedName>
</protein>
<evidence type="ECO:0000313" key="3">
    <source>
        <dbReference type="EMBL" id="PKQ67406.1"/>
    </source>
</evidence>
<dbReference type="AlphaFoldDB" id="A0A2N3IAR2"/>
<keyword evidence="1" id="KW-0732">Signal</keyword>
<dbReference type="Proteomes" id="UP000233387">
    <property type="component" value="Unassembled WGS sequence"/>
</dbReference>
<dbReference type="SUPFAM" id="SSF52266">
    <property type="entry name" value="SGNH hydrolase"/>
    <property type="match status" value="1"/>
</dbReference>
<dbReference type="InterPro" id="IPR036779">
    <property type="entry name" value="LysM_dom_sf"/>
</dbReference>
<dbReference type="InterPro" id="IPR018392">
    <property type="entry name" value="LysM"/>
</dbReference>
<dbReference type="Gene3D" id="3.10.350.10">
    <property type="entry name" value="LysM domain"/>
    <property type="match status" value="1"/>
</dbReference>
<dbReference type="InterPro" id="IPR013830">
    <property type="entry name" value="SGNH_hydro"/>
</dbReference>
<comment type="caution">
    <text evidence="3">The sequence shown here is derived from an EMBL/GenBank/DDBJ whole genome shotgun (WGS) entry which is preliminary data.</text>
</comment>
<dbReference type="OrthoDB" id="9764375at2"/>
<dbReference type="Gene3D" id="3.40.50.1110">
    <property type="entry name" value="SGNH hydrolase"/>
    <property type="match status" value="1"/>
</dbReference>
<dbReference type="PROSITE" id="PS51782">
    <property type="entry name" value="LYSM"/>
    <property type="match status" value="1"/>
</dbReference>
<dbReference type="Pfam" id="PF13472">
    <property type="entry name" value="Lipase_GDSL_2"/>
    <property type="match status" value="1"/>
</dbReference>
<dbReference type="Pfam" id="PF01476">
    <property type="entry name" value="LysM"/>
    <property type="match status" value="1"/>
</dbReference>
<reference evidence="3 4" key="1">
    <citation type="submission" date="2017-06" db="EMBL/GenBank/DDBJ databases">
        <title>Raineya orbicola gen. nov., sp. nov. a slightly thermophilic bacterium of the phylum Bacteroidetes and the description of Raineyaceae fam. nov.</title>
        <authorList>
            <person name="Albuquerque L."/>
            <person name="Polonia A.R.M."/>
            <person name="Barroso C."/>
            <person name="Froufe H.J.C."/>
            <person name="Lage O."/>
            <person name="Lobo-Da-Cunha A."/>
            <person name="Egas C."/>
            <person name="Da Costa M.S."/>
        </authorList>
    </citation>
    <scope>NUCLEOTIDE SEQUENCE [LARGE SCALE GENOMIC DNA]</scope>
    <source>
        <strain evidence="3 4">SPSPC-11</strain>
    </source>
</reference>
<evidence type="ECO:0000259" key="2">
    <source>
        <dbReference type="PROSITE" id="PS51782"/>
    </source>
</evidence>
<dbReference type="PANTHER" id="PTHR30383">
    <property type="entry name" value="THIOESTERASE 1/PROTEASE 1/LYSOPHOSPHOLIPASE L1"/>
    <property type="match status" value="1"/>
</dbReference>
<name>A0A2N3IAR2_9BACT</name>
<feature type="chain" id="PRO_5014884846" evidence="1">
    <location>
        <begin position="20"/>
        <end position="516"/>
    </location>
</feature>
<dbReference type="InterPro" id="IPR036514">
    <property type="entry name" value="SGNH_hydro_sf"/>
</dbReference>
<sequence length="516" mass="59202">MPKFYLLYLSLFVFLQCKAQEATKTSADTLAYPWLKPSLNYVQYYQRDVLAYLYYKWKLAPKDKFSVVFFGDSHLQQGAYPDAFRKRLQAVLGNGGKGLLTAFSAANTYSNADYKTTHEGKWQYTKSFMNTLKLPLGVSGMSVRTEKLPASLTFSFKEPLNTENNLLTIFCKKSPESFDIKLIIDEAQHIQISTDNTDAMPFIRIAIPPVKHSLRLELEKNRENQNFFEFYGMVLENNQNKNAILHNAGVGAAKYGSVLRKELLAKQLPYFKPDLIVLDFGTNDYLYDDKIAPNLENQIREIIAKIRNICPDAVILLTTAQDLYWRKVNIKSGLAFSELIHKIASETKCLVYDWYWVAGGQTVMRDWFKAGLTLPDMVHLNAQGYTLKGNLFFEALLNSFQYFEKNPQKTHFLLNVDTLKQAQAHFQQKRIFAYGYSASNTKKPVKPKDSIEKNQTIVPVKNQPKTQNITYIVKQGDTLFTIAQKYKVSVSQLQTWNKLTDSHLRIGQALIIELQK</sequence>
<dbReference type="RefSeq" id="WP_101359351.1">
    <property type="nucleotide sequence ID" value="NZ_NKXO01000035.1"/>
</dbReference>
<keyword evidence="3" id="KW-0378">Hydrolase</keyword>
<dbReference type="SUPFAM" id="SSF54106">
    <property type="entry name" value="LysM domain"/>
    <property type="match status" value="1"/>
</dbReference>
<dbReference type="CDD" id="cd00118">
    <property type="entry name" value="LysM"/>
    <property type="match status" value="1"/>
</dbReference>
<keyword evidence="4" id="KW-1185">Reference proteome</keyword>
<accession>A0A2N3IAR2</accession>
<dbReference type="EMBL" id="NKXO01000035">
    <property type="protein sequence ID" value="PKQ67406.1"/>
    <property type="molecule type" value="Genomic_DNA"/>
</dbReference>
<feature type="signal peptide" evidence="1">
    <location>
        <begin position="1"/>
        <end position="19"/>
    </location>
</feature>
<feature type="domain" description="LysM" evidence="2">
    <location>
        <begin position="469"/>
        <end position="512"/>
    </location>
</feature>
<dbReference type="Gene3D" id="2.60.120.1360">
    <property type="match status" value="1"/>
</dbReference>
<evidence type="ECO:0000313" key="4">
    <source>
        <dbReference type="Proteomes" id="UP000233387"/>
    </source>
</evidence>
<proteinExistence type="predicted"/>
<evidence type="ECO:0000256" key="1">
    <source>
        <dbReference type="SAM" id="SignalP"/>
    </source>
</evidence>
<gene>
    <name evidence="3" type="ORF">Rain11_2085</name>
</gene>
<dbReference type="SMART" id="SM00257">
    <property type="entry name" value="LysM"/>
    <property type="match status" value="1"/>
</dbReference>